<evidence type="ECO:0000313" key="3">
    <source>
        <dbReference type="Proteomes" id="UP000823399"/>
    </source>
</evidence>
<dbReference type="GeneID" id="64704924"/>
<gene>
    <name evidence="2" type="ORF">F5147DRAFT_781571</name>
</gene>
<feature type="compositionally biased region" description="Basic and acidic residues" evidence="1">
    <location>
        <begin position="25"/>
        <end position="34"/>
    </location>
</feature>
<evidence type="ECO:0000256" key="1">
    <source>
        <dbReference type="SAM" id="MobiDB-lite"/>
    </source>
</evidence>
<dbReference type="EMBL" id="JABBWM010000142">
    <property type="protein sequence ID" value="KAG2086669.1"/>
    <property type="molecule type" value="Genomic_DNA"/>
</dbReference>
<sequence>MSSSPNIPTTSSKPDSCPDQFVQDSAHHVKRNCDNRSIGPKSKSKSPIYDASQLEGLPPIVQHMSCYAKRASSRFKPYRLGRHVPNALEHRFMAKSVMKHPDGVISLADVQQGKDILRRGLQHMSDAALRSAVIAKRADAESKRLHALATAWDLESTERHAILLQMILHDNAEDYLHSLEDAHLFESIMVKRTRQQLEDDADFTVAAYSHDVVAHSITDNQLDQLEGISAERNVPLEDPDKSDSEDVEDRFNDYLDFILEGTKNMIAVG</sequence>
<dbReference type="Proteomes" id="UP000823399">
    <property type="component" value="Unassembled WGS sequence"/>
</dbReference>
<dbReference type="AlphaFoldDB" id="A0A9P7ERJ2"/>
<organism evidence="2 3">
    <name type="scientific">Suillus discolor</name>
    <dbReference type="NCBI Taxonomy" id="1912936"/>
    <lineage>
        <taxon>Eukaryota</taxon>
        <taxon>Fungi</taxon>
        <taxon>Dikarya</taxon>
        <taxon>Basidiomycota</taxon>
        <taxon>Agaricomycotina</taxon>
        <taxon>Agaricomycetes</taxon>
        <taxon>Agaricomycetidae</taxon>
        <taxon>Boletales</taxon>
        <taxon>Suillineae</taxon>
        <taxon>Suillaceae</taxon>
        <taxon>Suillus</taxon>
    </lineage>
</organism>
<protein>
    <submittedName>
        <fullName evidence="2">Uncharacterized protein</fullName>
    </submittedName>
</protein>
<name>A0A9P7ERJ2_9AGAM</name>
<dbReference type="OrthoDB" id="2673676at2759"/>
<feature type="region of interest" description="Disordered" evidence="1">
    <location>
        <begin position="1"/>
        <end position="49"/>
    </location>
</feature>
<dbReference type="RefSeq" id="XP_041284990.1">
    <property type="nucleotide sequence ID" value="XM_041442665.1"/>
</dbReference>
<reference evidence="2" key="1">
    <citation type="journal article" date="2020" name="New Phytol.">
        <title>Comparative genomics reveals dynamic genome evolution in host specialist ectomycorrhizal fungi.</title>
        <authorList>
            <person name="Lofgren L.A."/>
            <person name="Nguyen N.H."/>
            <person name="Vilgalys R."/>
            <person name="Ruytinx J."/>
            <person name="Liao H.L."/>
            <person name="Branco S."/>
            <person name="Kuo A."/>
            <person name="LaButti K."/>
            <person name="Lipzen A."/>
            <person name="Andreopoulos W."/>
            <person name="Pangilinan J."/>
            <person name="Riley R."/>
            <person name="Hundley H."/>
            <person name="Na H."/>
            <person name="Barry K."/>
            <person name="Grigoriev I.V."/>
            <person name="Stajich J.E."/>
            <person name="Kennedy P.G."/>
        </authorList>
    </citation>
    <scope>NUCLEOTIDE SEQUENCE</scope>
    <source>
        <strain evidence="2">FC423</strain>
    </source>
</reference>
<evidence type="ECO:0000313" key="2">
    <source>
        <dbReference type="EMBL" id="KAG2086669.1"/>
    </source>
</evidence>
<keyword evidence="3" id="KW-1185">Reference proteome</keyword>
<feature type="compositionally biased region" description="Polar residues" evidence="1">
    <location>
        <begin position="1"/>
        <end position="14"/>
    </location>
</feature>
<accession>A0A9P7ERJ2</accession>
<comment type="caution">
    <text evidence="2">The sequence shown here is derived from an EMBL/GenBank/DDBJ whole genome shotgun (WGS) entry which is preliminary data.</text>
</comment>
<proteinExistence type="predicted"/>